<dbReference type="CDD" id="cd00087">
    <property type="entry name" value="FReD"/>
    <property type="match status" value="1"/>
</dbReference>
<dbReference type="PROSITE" id="PS51406">
    <property type="entry name" value="FIBRINOGEN_C_2"/>
    <property type="match status" value="1"/>
</dbReference>
<evidence type="ECO:0000256" key="1">
    <source>
        <dbReference type="SAM" id="SignalP"/>
    </source>
</evidence>
<feature type="domain" description="Fibrinogen C-terminal" evidence="2">
    <location>
        <begin position="23"/>
        <end position="238"/>
    </location>
</feature>
<dbReference type="InterPro" id="IPR036056">
    <property type="entry name" value="Fibrinogen-like_C"/>
</dbReference>
<dbReference type="PANTHER" id="PTHR19143:SF458">
    <property type="entry name" value="FIBRINOGEN C-TERMINAL DOMAIN-CONTAINING PROTEIN-RELATED"/>
    <property type="match status" value="1"/>
</dbReference>
<dbReference type="InterPro" id="IPR014716">
    <property type="entry name" value="Fibrinogen_a/b/g_C_1"/>
</dbReference>
<dbReference type="GO" id="GO:0005615">
    <property type="term" value="C:extracellular space"/>
    <property type="evidence" value="ECO:0007669"/>
    <property type="project" value="TreeGrafter"/>
</dbReference>
<evidence type="ECO:0000313" key="4">
    <source>
        <dbReference type="Proteomes" id="UP001500889"/>
    </source>
</evidence>
<evidence type="ECO:0000313" key="3">
    <source>
        <dbReference type="EMBL" id="BFF94332.1"/>
    </source>
</evidence>
<reference evidence="3 4" key="1">
    <citation type="submission" date="2024-02" db="EMBL/GenBank/DDBJ databases">
        <title>A chromosome-level genome assembly of Drosophila madeirensis, a fruit fly species endemic to Madeira island.</title>
        <authorList>
            <person name="Tomihara K."/>
            <person name="Llopart A."/>
            <person name="Yamamoto D."/>
        </authorList>
    </citation>
    <scope>NUCLEOTIDE SEQUENCE [LARGE SCALE GENOMIC DNA]</scope>
    <source>
        <strain evidence="3 4">RF1</strain>
    </source>
</reference>
<accession>A0AAU9FFC0</accession>
<dbReference type="InterPro" id="IPR002181">
    <property type="entry name" value="Fibrinogen_a/b/g_C_dom"/>
</dbReference>
<keyword evidence="4" id="KW-1185">Reference proteome</keyword>
<name>A0AAU9FFC0_DROMD</name>
<dbReference type="SUPFAM" id="SSF56496">
    <property type="entry name" value="Fibrinogen C-terminal domain-like"/>
    <property type="match status" value="1"/>
</dbReference>
<protein>
    <submittedName>
        <fullName evidence="3">Ficolin-1-like</fullName>
    </submittedName>
</protein>
<dbReference type="EMBL" id="AP029264">
    <property type="protein sequence ID" value="BFF94332.1"/>
    <property type="molecule type" value="Genomic_DNA"/>
</dbReference>
<dbReference type="Gene3D" id="3.90.215.10">
    <property type="entry name" value="Gamma Fibrinogen, chain A, domain 1"/>
    <property type="match status" value="1"/>
</dbReference>
<evidence type="ECO:0000259" key="2">
    <source>
        <dbReference type="PROSITE" id="PS51406"/>
    </source>
</evidence>
<feature type="chain" id="PRO_5043684097" evidence="1">
    <location>
        <begin position="24"/>
        <end position="238"/>
    </location>
</feature>
<dbReference type="Proteomes" id="UP001500889">
    <property type="component" value="Chromosome U"/>
</dbReference>
<dbReference type="PANTHER" id="PTHR19143">
    <property type="entry name" value="FIBRINOGEN/TENASCIN/ANGIOPOEITIN"/>
    <property type="match status" value="1"/>
</dbReference>
<gene>
    <name evidence="3" type="ORF">DMAD_12000</name>
</gene>
<sequence>MQSMCTSIYWLLVFFLCKSTGLAAEVNPHSHCPLDPRAHGIYTIIMPSMGSFQVFCDAKIAGPGWTVIARRTNGELNFFRSWEESKRGFGDLDGNFFIGLDKLHAITKSETHELYVHLEDFEGNTRYAKYDEFLIESEKESYKMSKLGAFTGDAGDSMFKCRNQKFTTYDRDNDQWREGNCAHDRMSPWWHLNCGESSLFGMYMKGATEPGMLWKGVRWSAFHGDYSHKVMQMMVRHK</sequence>
<dbReference type="SMART" id="SM00186">
    <property type="entry name" value="FBG"/>
    <property type="match status" value="1"/>
</dbReference>
<organism evidence="3 4">
    <name type="scientific">Drosophila madeirensis</name>
    <name type="common">Fruit fly</name>
    <dbReference type="NCBI Taxonomy" id="30013"/>
    <lineage>
        <taxon>Eukaryota</taxon>
        <taxon>Metazoa</taxon>
        <taxon>Ecdysozoa</taxon>
        <taxon>Arthropoda</taxon>
        <taxon>Hexapoda</taxon>
        <taxon>Insecta</taxon>
        <taxon>Pterygota</taxon>
        <taxon>Neoptera</taxon>
        <taxon>Endopterygota</taxon>
        <taxon>Diptera</taxon>
        <taxon>Brachycera</taxon>
        <taxon>Muscomorpha</taxon>
        <taxon>Ephydroidea</taxon>
        <taxon>Drosophilidae</taxon>
        <taxon>Drosophila</taxon>
        <taxon>Sophophora</taxon>
    </lineage>
</organism>
<feature type="signal peptide" evidence="1">
    <location>
        <begin position="1"/>
        <end position="23"/>
    </location>
</feature>
<proteinExistence type="predicted"/>
<dbReference type="Pfam" id="PF00147">
    <property type="entry name" value="Fibrinogen_C"/>
    <property type="match status" value="1"/>
</dbReference>
<dbReference type="InterPro" id="IPR050373">
    <property type="entry name" value="Fibrinogen_C-term_domain"/>
</dbReference>
<keyword evidence="1" id="KW-0732">Signal</keyword>
<dbReference type="AlphaFoldDB" id="A0AAU9FFC0"/>